<keyword evidence="12" id="KW-1185">Reference proteome</keyword>
<dbReference type="FunFam" id="1.25.40.10:FF:000470">
    <property type="entry name" value="Pentatricopeptide repeat-containing protein At5g66520"/>
    <property type="match status" value="1"/>
</dbReference>
<dbReference type="InterPro" id="IPR006011">
    <property type="entry name" value="Syntaxin_N"/>
</dbReference>
<feature type="repeat" description="PPR" evidence="8">
    <location>
        <begin position="593"/>
        <end position="627"/>
    </location>
</feature>
<evidence type="ECO:0000256" key="8">
    <source>
        <dbReference type="PROSITE-ProRule" id="PRU00708"/>
    </source>
</evidence>
<dbReference type="Gene3D" id="1.20.5.110">
    <property type="match status" value="1"/>
</dbReference>
<evidence type="ECO:0000256" key="5">
    <source>
        <dbReference type="ARBA" id="ARBA00022927"/>
    </source>
</evidence>
<dbReference type="GO" id="GO:0008270">
    <property type="term" value="F:zinc ion binding"/>
    <property type="evidence" value="ECO:0007669"/>
    <property type="project" value="InterPro"/>
</dbReference>
<evidence type="ECO:0000256" key="4">
    <source>
        <dbReference type="ARBA" id="ARBA00022737"/>
    </source>
</evidence>
<dbReference type="PROSITE" id="PS51375">
    <property type="entry name" value="PPR"/>
    <property type="match status" value="5"/>
</dbReference>
<feature type="repeat" description="PPR" evidence="8">
    <location>
        <begin position="391"/>
        <end position="425"/>
    </location>
</feature>
<dbReference type="Gene3D" id="1.20.58.70">
    <property type="match status" value="1"/>
</dbReference>
<dbReference type="SMART" id="SM00503">
    <property type="entry name" value="SynN"/>
    <property type="match status" value="1"/>
</dbReference>
<dbReference type="GO" id="GO:0016020">
    <property type="term" value="C:membrane"/>
    <property type="evidence" value="ECO:0007669"/>
    <property type="project" value="InterPro"/>
</dbReference>
<comment type="similarity">
    <text evidence="1">Belongs to the PPR family. PCMP-H subfamily.</text>
</comment>
<comment type="similarity">
    <text evidence="2">Belongs to the syntaxin family.</text>
</comment>
<evidence type="ECO:0000256" key="7">
    <source>
        <dbReference type="ARBA" id="ARBA00023054"/>
    </source>
</evidence>
<dbReference type="InterPro" id="IPR000727">
    <property type="entry name" value="T_SNARE_dom"/>
</dbReference>
<dbReference type="FunFam" id="1.20.5.110:FF:000008">
    <property type="entry name" value="Syntaxin 132"/>
    <property type="match status" value="1"/>
</dbReference>
<evidence type="ECO:0000313" key="12">
    <source>
        <dbReference type="Proteomes" id="UP001428341"/>
    </source>
</evidence>
<dbReference type="FunFam" id="1.25.40.10:FF:000184">
    <property type="entry name" value="Pentatricopeptide repeat-containing protein, chloroplastic"/>
    <property type="match status" value="1"/>
</dbReference>
<dbReference type="PROSITE" id="PS50192">
    <property type="entry name" value="T_SNARE"/>
    <property type="match status" value="1"/>
</dbReference>
<proteinExistence type="inferred from homology"/>
<reference evidence="11 12" key="1">
    <citation type="submission" date="2024-05" db="EMBL/GenBank/DDBJ databases">
        <title>Haplotype-resolved chromosome-level genome assembly of Huyou (Citrus changshanensis).</title>
        <authorList>
            <person name="Miao C."/>
            <person name="Chen W."/>
            <person name="Wu Y."/>
            <person name="Wang L."/>
            <person name="Zhao S."/>
            <person name="Grierson D."/>
            <person name="Xu C."/>
            <person name="Chen K."/>
        </authorList>
    </citation>
    <scope>NUCLEOTIDE SEQUENCE [LARGE SCALE GENOMIC DNA]</scope>
    <source>
        <strain evidence="11">01-14</strain>
        <tissue evidence="11">Leaf</tissue>
    </source>
</reference>
<keyword evidence="6" id="KW-0007">Acetylation</keyword>
<dbReference type="FunFam" id="1.20.58.70:FF:000003">
    <property type="entry name" value="Qa-SNARE, Sso1/Syntaxin1-type, SYP12A-group"/>
    <property type="match status" value="1"/>
</dbReference>
<dbReference type="SMART" id="SM00397">
    <property type="entry name" value="t_SNARE"/>
    <property type="match status" value="1"/>
</dbReference>
<dbReference type="NCBIfam" id="TIGR00756">
    <property type="entry name" value="PPR"/>
    <property type="match status" value="5"/>
</dbReference>
<dbReference type="Pfam" id="PF13041">
    <property type="entry name" value="PPR_2"/>
    <property type="match status" value="3"/>
</dbReference>
<sequence>MFAGWLCKILAKMNDLMTKSFLSYVELKKQAQKDLEADLDIERGQLNPRDEENLTQFFQEVDAIKGEMEEITNLLLDLQNLNEGTKSTHSGKVLRGLRDRMESDVASILRKAKIVKARLESLDKSNMINRMLSQAFKEGSSVDRTRISVTNGLRVKLRDLMNDFQSLRGKVLSDYKEDLKRRYYNATGEEPSEDVIEKVISGSGKVEILEGKTEKDIQRSKERHEAVMDIQRSLTKLHQVFLDMAVLVETQGEKMDDIEENVANAGNFISGGTNSLYYANQTRKKRSWVCWVWAVGLIILLVITPIKKQMATILPTPMNQFSLESNTTHTLSLLNRCSYMEELKQIHAQMFKKGLTVNTILVSRLLAFCTFSNSGSLAYAQMVFDRIIKPNTFMWNTMVRGYADSSEPEQALLLYRQMLSHSVLHNAYTFPFLLKACSRLSALEETQQIHAQIIKFGFSSEVFATNSLLHAYAISGSIKSAHLIFDHMPQPDTVSWNSMIDGYTKCGEMELAYEIFKDMKEKNVISWTTLISGYVGAGMDKEALHLFHEMQTAGVKPDNVALVSAVSACAHLGALDQGRWIDAYIKHLGIKIDPILGCALIDMYAKCGDLEEALELFKRMEKKGVSAWTAIIFGLAIHGHGREALNWFSKMQAARTKPNLVTFTAILTACSYAGLVDEGKSLFESMERKYNLKPTIEHYGCMVDLLGRAGLLEEAKQLIDSMPARSNSVILGALLKACQMHRNTDLGKQIGELLLERDPDHGGRYIHLASIYAVAGEWDQAVEVRRQMRDNGVAKLPGCSAVTLDGNVHEFLAGERTHPQMDDINHMWDQITERLKREGHKPAIRNLLLDLEDDEKETAIHQHSEKLAIAFGLIKTEPGVTIRIIKNLRVCEDCHTVMKLISKIYDREIVMRDRTRFHHFKDGRCTCGDYW</sequence>
<dbReference type="Proteomes" id="UP001428341">
    <property type="component" value="Unassembled WGS sequence"/>
</dbReference>
<accession>A0AAP0N2F2</accession>
<dbReference type="InterPro" id="IPR010989">
    <property type="entry name" value="SNARE"/>
</dbReference>
<evidence type="ECO:0000259" key="10">
    <source>
        <dbReference type="PROSITE" id="PS50192"/>
    </source>
</evidence>
<feature type="repeat" description="PPR" evidence="8">
    <location>
        <begin position="659"/>
        <end position="689"/>
    </location>
</feature>
<dbReference type="AlphaFoldDB" id="A0AAP0N2F2"/>
<dbReference type="PANTHER" id="PTHR47926:SF463">
    <property type="entry name" value="PENTATRICOPEPTIDE REPEAT-CONTAINING PROTEIN"/>
    <property type="match status" value="1"/>
</dbReference>
<dbReference type="GO" id="GO:0003723">
    <property type="term" value="F:RNA binding"/>
    <property type="evidence" value="ECO:0007669"/>
    <property type="project" value="InterPro"/>
</dbReference>
<name>A0AAP0N2F2_9ROSI</name>
<dbReference type="SUPFAM" id="SSF47661">
    <property type="entry name" value="t-snare proteins"/>
    <property type="match status" value="1"/>
</dbReference>
<dbReference type="Gene3D" id="1.25.40.10">
    <property type="entry name" value="Tetratricopeptide repeat domain"/>
    <property type="match status" value="3"/>
</dbReference>
<keyword evidence="9" id="KW-1133">Transmembrane helix</keyword>
<dbReference type="SUPFAM" id="SSF48452">
    <property type="entry name" value="TPR-like"/>
    <property type="match status" value="1"/>
</dbReference>
<dbReference type="PANTHER" id="PTHR47926">
    <property type="entry name" value="PENTATRICOPEPTIDE REPEAT-CONTAINING PROTEIN"/>
    <property type="match status" value="1"/>
</dbReference>
<dbReference type="InterPro" id="IPR032867">
    <property type="entry name" value="DYW_dom"/>
</dbReference>
<keyword evidence="5" id="KW-0653">Protein transport</keyword>
<evidence type="ECO:0000256" key="9">
    <source>
        <dbReference type="SAM" id="Phobius"/>
    </source>
</evidence>
<evidence type="ECO:0000256" key="2">
    <source>
        <dbReference type="ARBA" id="ARBA00009063"/>
    </source>
</evidence>
<keyword evidence="7" id="KW-0175">Coiled coil</keyword>
<evidence type="ECO:0000256" key="1">
    <source>
        <dbReference type="ARBA" id="ARBA00006643"/>
    </source>
</evidence>
<feature type="repeat" description="PPR" evidence="8">
    <location>
        <begin position="492"/>
        <end position="526"/>
    </location>
</feature>
<dbReference type="EMBL" id="JBCGBO010000001">
    <property type="protein sequence ID" value="KAK9228094.1"/>
    <property type="molecule type" value="Genomic_DNA"/>
</dbReference>
<feature type="domain" description="T-SNARE coiled-coil homology" evidence="10">
    <location>
        <begin position="217"/>
        <end position="279"/>
    </location>
</feature>
<evidence type="ECO:0000313" key="11">
    <source>
        <dbReference type="EMBL" id="KAK9228094.1"/>
    </source>
</evidence>
<feature type="repeat" description="PPR" evidence="8">
    <location>
        <begin position="527"/>
        <end position="557"/>
    </location>
</feature>
<dbReference type="InterPro" id="IPR046960">
    <property type="entry name" value="PPR_At4g14850-like_plant"/>
</dbReference>
<organism evidence="11 12">
    <name type="scientific">Citrus x changshan-huyou</name>
    <dbReference type="NCBI Taxonomy" id="2935761"/>
    <lineage>
        <taxon>Eukaryota</taxon>
        <taxon>Viridiplantae</taxon>
        <taxon>Streptophyta</taxon>
        <taxon>Embryophyta</taxon>
        <taxon>Tracheophyta</taxon>
        <taxon>Spermatophyta</taxon>
        <taxon>Magnoliopsida</taxon>
        <taxon>eudicotyledons</taxon>
        <taxon>Gunneridae</taxon>
        <taxon>Pentapetalae</taxon>
        <taxon>rosids</taxon>
        <taxon>malvids</taxon>
        <taxon>Sapindales</taxon>
        <taxon>Rutaceae</taxon>
        <taxon>Aurantioideae</taxon>
        <taxon>Citrus</taxon>
    </lineage>
</organism>
<dbReference type="InterPro" id="IPR046848">
    <property type="entry name" value="E_motif"/>
</dbReference>
<dbReference type="CDD" id="cd00179">
    <property type="entry name" value="SynN"/>
    <property type="match status" value="1"/>
</dbReference>
<dbReference type="InterPro" id="IPR002885">
    <property type="entry name" value="PPR_rpt"/>
</dbReference>
<dbReference type="InterPro" id="IPR011990">
    <property type="entry name" value="TPR-like_helical_dom_sf"/>
</dbReference>
<feature type="transmembrane region" description="Helical" evidence="9">
    <location>
        <begin position="288"/>
        <end position="306"/>
    </location>
</feature>
<keyword evidence="4" id="KW-0677">Repeat</keyword>
<keyword evidence="3" id="KW-0813">Transport</keyword>
<dbReference type="Pfam" id="PF01535">
    <property type="entry name" value="PPR"/>
    <property type="match status" value="3"/>
</dbReference>
<gene>
    <name evidence="11" type="ORF">WN944_021042</name>
</gene>
<dbReference type="GO" id="GO:0015031">
    <property type="term" value="P:protein transport"/>
    <property type="evidence" value="ECO:0007669"/>
    <property type="project" value="UniProtKB-KW"/>
</dbReference>
<comment type="caution">
    <text evidence="11">The sequence shown here is derived from an EMBL/GenBank/DDBJ whole genome shotgun (WGS) entry which is preliminary data.</text>
</comment>
<keyword evidence="9" id="KW-0812">Transmembrane</keyword>
<evidence type="ECO:0000256" key="6">
    <source>
        <dbReference type="ARBA" id="ARBA00022990"/>
    </source>
</evidence>
<dbReference type="CDD" id="cd15848">
    <property type="entry name" value="SNARE_syntaxin1-like"/>
    <property type="match status" value="1"/>
</dbReference>
<dbReference type="Pfam" id="PF14432">
    <property type="entry name" value="DYW_deaminase"/>
    <property type="match status" value="1"/>
</dbReference>
<protein>
    <recommendedName>
        <fullName evidence="10">t-SNARE coiled-coil homology domain-containing protein</fullName>
    </recommendedName>
</protein>
<keyword evidence="9" id="KW-0472">Membrane</keyword>
<dbReference type="Pfam" id="PF20431">
    <property type="entry name" value="E_motif"/>
    <property type="match status" value="1"/>
</dbReference>
<dbReference type="GO" id="GO:0016192">
    <property type="term" value="P:vesicle-mediated transport"/>
    <property type="evidence" value="ECO:0007669"/>
    <property type="project" value="InterPro"/>
</dbReference>
<dbReference type="Pfam" id="PF00804">
    <property type="entry name" value="Syntaxin"/>
    <property type="match status" value="1"/>
</dbReference>
<dbReference type="FunFam" id="1.25.40.10:FF:000333">
    <property type="entry name" value="Pentatricopeptide repeat-containing protein"/>
    <property type="match status" value="1"/>
</dbReference>
<evidence type="ECO:0000256" key="3">
    <source>
        <dbReference type="ARBA" id="ARBA00022448"/>
    </source>
</evidence>
<dbReference type="GO" id="GO:0009451">
    <property type="term" value="P:RNA modification"/>
    <property type="evidence" value="ECO:0007669"/>
    <property type="project" value="InterPro"/>
</dbReference>